<evidence type="ECO:0000256" key="2">
    <source>
        <dbReference type="ARBA" id="ARBA00022528"/>
    </source>
</evidence>
<evidence type="ECO:0000313" key="8">
    <source>
        <dbReference type="EMBL" id="VDC59942.1"/>
    </source>
</evidence>
<evidence type="ECO:0000256" key="3">
    <source>
        <dbReference type="ARBA" id="ARBA00022640"/>
    </source>
</evidence>
<keyword evidence="4" id="KW-0521">NADP</keyword>
<dbReference type="InterPro" id="IPR036291">
    <property type="entry name" value="NAD(P)-bd_dom_sf"/>
</dbReference>
<evidence type="ECO:0000256" key="6">
    <source>
        <dbReference type="ARBA" id="ARBA00025714"/>
    </source>
</evidence>
<dbReference type="GO" id="GO:0009507">
    <property type="term" value="C:chloroplast"/>
    <property type="evidence" value="ECO:0007669"/>
    <property type="project" value="UniProtKB-SubCell"/>
</dbReference>
<evidence type="ECO:0008006" key="9">
    <source>
        <dbReference type="Google" id="ProtNLM"/>
    </source>
</evidence>
<reference evidence="8" key="1">
    <citation type="submission" date="2018-11" db="EMBL/GenBank/DDBJ databases">
        <authorList>
            <consortium name="Genoscope - CEA"/>
            <person name="William W."/>
        </authorList>
    </citation>
    <scope>NUCLEOTIDE SEQUENCE</scope>
</reference>
<dbReference type="GO" id="GO:0016491">
    <property type="term" value="F:oxidoreductase activity"/>
    <property type="evidence" value="ECO:0007669"/>
    <property type="project" value="UniProtKB-KW"/>
</dbReference>
<keyword evidence="3" id="KW-0934">Plastid</keyword>
<dbReference type="AlphaFoldDB" id="A0A3P5XY06"/>
<dbReference type="Gene3D" id="3.40.50.720">
    <property type="entry name" value="NAD(P)-binding Rossmann-like Domain"/>
    <property type="match status" value="1"/>
</dbReference>
<evidence type="ECO:0000256" key="4">
    <source>
        <dbReference type="ARBA" id="ARBA00022857"/>
    </source>
</evidence>
<evidence type="ECO:0000256" key="7">
    <source>
        <dbReference type="SAM" id="MobiDB-lite"/>
    </source>
</evidence>
<proteinExistence type="inferred from homology"/>
<dbReference type="PRINTS" id="PR00081">
    <property type="entry name" value="GDHRDH"/>
</dbReference>
<sequence length="197" mass="21401">MKHITFSSFGYGCDTLNASKQRLNKSHTTNTLISTDLEINKVNPTRTHRKHIETGSRRQEAFTTTSRTRKKCKQQSPVFAVPNDGIAGCGLFLVLPVTRWAMNQVARNLACEWASDGIRANAVAPTVIATPLAEAAFDDEFKKAVESTNPLGRLGKPEEVASLVAFLCMPAASYITGQTICVDGGLSINGFSYQPHA</sequence>
<name>A0A3P5XY06_BRACM</name>
<accession>A0A3P5XY06</accession>
<comment type="similarity">
    <text evidence="6">Belongs to the short-chain dehydrogenases/reductases (SDR) family. SDR65C subfamily.</text>
</comment>
<dbReference type="SUPFAM" id="SSF51735">
    <property type="entry name" value="NAD(P)-binding Rossmann-fold domains"/>
    <property type="match status" value="1"/>
</dbReference>
<evidence type="ECO:0000256" key="5">
    <source>
        <dbReference type="ARBA" id="ARBA00023002"/>
    </source>
</evidence>
<dbReference type="InterPro" id="IPR045000">
    <property type="entry name" value="TR"/>
</dbReference>
<evidence type="ECO:0000256" key="1">
    <source>
        <dbReference type="ARBA" id="ARBA00004229"/>
    </source>
</evidence>
<dbReference type="InterPro" id="IPR002347">
    <property type="entry name" value="SDR_fam"/>
</dbReference>
<gene>
    <name evidence="8" type="ORF">BRAA09T37553Z</name>
</gene>
<comment type="subcellular location">
    <subcellularLocation>
        <location evidence="1">Plastid</location>
        <location evidence="1">Chloroplast</location>
    </subcellularLocation>
</comment>
<dbReference type="Pfam" id="PF13561">
    <property type="entry name" value="adh_short_C2"/>
    <property type="match status" value="1"/>
</dbReference>
<feature type="region of interest" description="Disordered" evidence="7">
    <location>
        <begin position="49"/>
        <end position="68"/>
    </location>
</feature>
<dbReference type="PANTHER" id="PTHR42898:SF71">
    <property type="entry name" value="REDUCTASE, PUTATIVE-RELATED"/>
    <property type="match status" value="1"/>
</dbReference>
<organism evidence="8">
    <name type="scientific">Brassica campestris</name>
    <name type="common">Field mustard</name>
    <dbReference type="NCBI Taxonomy" id="3711"/>
    <lineage>
        <taxon>Eukaryota</taxon>
        <taxon>Viridiplantae</taxon>
        <taxon>Streptophyta</taxon>
        <taxon>Embryophyta</taxon>
        <taxon>Tracheophyta</taxon>
        <taxon>Spermatophyta</taxon>
        <taxon>Magnoliopsida</taxon>
        <taxon>eudicotyledons</taxon>
        <taxon>Gunneridae</taxon>
        <taxon>Pentapetalae</taxon>
        <taxon>rosids</taxon>
        <taxon>malvids</taxon>
        <taxon>Brassicales</taxon>
        <taxon>Brassicaceae</taxon>
        <taxon>Brassiceae</taxon>
        <taxon>Brassica</taxon>
    </lineage>
</organism>
<keyword evidence="2" id="KW-0150">Chloroplast</keyword>
<protein>
    <recommendedName>
        <fullName evidence="9">Tropinone reductase-like protein</fullName>
    </recommendedName>
</protein>
<keyword evidence="5" id="KW-0560">Oxidoreductase</keyword>
<dbReference type="EMBL" id="LR031568">
    <property type="protein sequence ID" value="VDC59942.1"/>
    <property type="molecule type" value="Genomic_DNA"/>
</dbReference>
<dbReference type="PANTHER" id="PTHR42898">
    <property type="entry name" value="TROPINONE REDUCTASE"/>
    <property type="match status" value="1"/>
</dbReference>